<comment type="caution">
    <text evidence="1">The sequence shown here is derived from an EMBL/GenBank/DDBJ whole genome shotgun (WGS) entry which is preliminary data.</text>
</comment>
<evidence type="ECO:0000313" key="2">
    <source>
        <dbReference type="Proteomes" id="UP000003793"/>
    </source>
</evidence>
<dbReference type="HOGENOM" id="CLU_1710139_0_0_9"/>
<dbReference type="Proteomes" id="UP000003793">
    <property type="component" value="Unassembled WGS sequence"/>
</dbReference>
<protein>
    <submittedName>
        <fullName evidence="1">Uncharacterized protein</fullName>
    </submittedName>
</protein>
<gene>
    <name evidence="1" type="ORF">COPCOM_01296</name>
</gene>
<sequence>MMLWSKGILTPLIPDCYVLSGLLPLVSSYSINKKRLGEHYERKTDAFYVWKVRSRYLRQISLMERRNSDADHKHLPFSYFLCNWVGIRDILLLSHVFTSDLQACTGKPEISPAHFKDPWIFCKTEVYGSAAQDTPHLQVSKLQAEDPCPKGKR</sequence>
<organism evidence="1 2">
    <name type="scientific">Coprococcus comes ATCC 27758</name>
    <dbReference type="NCBI Taxonomy" id="470146"/>
    <lineage>
        <taxon>Bacteria</taxon>
        <taxon>Bacillati</taxon>
        <taxon>Bacillota</taxon>
        <taxon>Clostridia</taxon>
        <taxon>Lachnospirales</taxon>
        <taxon>Lachnospiraceae</taxon>
        <taxon>Coprococcus</taxon>
    </lineage>
</organism>
<accession>C0B822</accession>
<reference evidence="1 2" key="2">
    <citation type="submission" date="2009-03" db="EMBL/GenBank/DDBJ databases">
        <title>Draft genome sequence of Coprococcus comes (ATCC 27758).</title>
        <authorList>
            <person name="Sudarsanam P."/>
            <person name="Ley R."/>
            <person name="Guruge J."/>
            <person name="Turnbaugh P.J."/>
            <person name="Mahowald M."/>
            <person name="Liep D."/>
            <person name="Gordon J."/>
        </authorList>
    </citation>
    <scope>NUCLEOTIDE SEQUENCE [LARGE SCALE GENOMIC DNA]</scope>
    <source>
        <strain evidence="1 2">ATCC 27758</strain>
    </source>
</reference>
<proteinExistence type="predicted"/>
<evidence type="ECO:0000313" key="1">
    <source>
        <dbReference type="EMBL" id="EEG90559.1"/>
    </source>
</evidence>
<dbReference type="EMBL" id="ABVR01000038">
    <property type="protein sequence ID" value="EEG90559.1"/>
    <property type="molecule type" value="Genomic_DNA"/>
</dbReference>
<reference evidence="1 2" key="1">
    <citation type="submission" date="2009-02" db="EMBL/GenBank/DDBJ databases">
        <authorList>
            <person name="Fulton L."/>
            <person name="Clifton S."/>
            <person name="Fulton B."/>
            <person name="Xu J."/>
            <person name="Minx P."/>
            <person name="Pepin K.H."/>
            <person name="Johnson M."/>
            <person name="Bhonagiri V."/>
            <person name="Nash W.E."/>
            <person name="Mardis E.R."/>
            <person name="Wilson R.K."/>
        </authorList>
    </citation>
    <scope>NUCLEOTIDE SEQUENCE [LARGE SCALE GENOMIC DNA]</scope>
    <source>
        <strain evidence="1 2">ATCC 27758</strain>
    </source>
</reference>
<name>C0B822_9FIRM</name>
<dbReference type="AlphaFoldDB" id="C0B822"/>